<reference evidence="2 3" key="1">
    <citation type="journal article" date="2014" name="Genome Announc.">
        <title>Draft Genome Sequence of Streptomyces roseochromogenes subsp. oscitans DS 12.976, Producer of the Aminocoumarin Antibiotic Clorobiocin.</title>
        <authorList>
            <person name="Ruckert C."/>
            <person name="Kalinowski J."/>
            <person name="Heide L."/>
            <person name="Apel A.K."/>
        </authorList>
    </citation>
    <scope>NUCLEOTIDE SEQUENCE [LARGE SCALE GENOMIC DNA]</scope>
    <source>
        <strain evidence="2 3">DS 12.976</strain>
    </source>
</reference>
<dbReference type="PRINTS" id="PR00111">
    <property type="entry name" value="ABHYDROLASE"/>
</dbReference>
<sequence>MPYYDSPVDGTRLHYIDHGPADGPVAVFAASAYIGHEMWEYQTLPLAEAGYRCVALDRRGHGRSDAPWPGFGLDTLADDLHGLLDHLDLRGATLIGHSIGTAEALRCVTRHGNGRVAGVAVVAGVSPGVVRSPGTPDGVDPAVLRADDEVFRRDRAAWFLAGVDAFFAAHLPGNEVSPEYVRHLIDRCLITGPRAAMGIRGVVAALDIADELPGVNVPVLVVHGTDDTSAPLDRTAERVARLVPDSTLKVYERGGHGLFVTHAERLTADLREFIDTGAARSTALTAAKADA</sequence>
<gene>
    <name evidence="2" type="ORF">M878_04540</name>
</gene>
<dbReference type="Gene3D" id="3.40.50.1820">
    <property type="entry name" value="alpha/beta hydrolase"/>
    <property type="match status" value="1"/>
</dbReference>
<dbReference type="InterPro" id="IPR029058">
    <property type="entry name" value="AB_hydrolase_fold"/>
</dbReference>
<dbReference type="Pfam" id="PF00561">
    <property type="entry name" value="Abhydrolase_1"/>
    <property type="match status" value="1"/>
</dbReference>
<dbReference type="PATRIC" id="fig|1352936.5.peg.977"/>
<dbReference type="InterPro" id="IPR050471">
    <property type="entry name" value="AB_hydrolase"/>
</dbReference>
<organism evidence="2 3">
    <name type="scientific">Streptomyces roseochromogenus subsp. oscitans DS 12.976</name>
    <dbReference type="NCBI Taxonomy" id="1352936"/>
    <lineage>
        <taxon>Bacteria</taxon>
        <taxon>Bacillati</taxon>
        <taxon>Actinomycetota</taxon>
        <taxon>Actinomycetes</taxon>
        <taxon>Kitasatosporales</taxon>
        <taxon>Streptomycetaceae</taxon>
        <taxon>Streptomyces</taxon>
    </lineage>
</organism>
<protein>
    <recommendedName>
        <fullName evidence="1">AB hydrolase-1 domain-containing protein</fullName>
    </recommendedName>
</protein>
<dbReference type="PANTHER" id="PTHR43433">
    <property type="entry name" value="HYDROLASE, ALPHA/BETA FOLD FAMILY PROTEIN"/>
    <property type="match status" value="1"/>
</dbReference>
<dbReference type="EMBL" id="AWQX01000041">
    <property type="protein sequence ID" value="EST35797.1"/>
    <property type="molecule type" value="Genomic_DNA"/>
</dbReference>
<evidence type="ECO:0000259" key="1">
    <source>
        <dbReference type="Pfam" id="PF00561"/>
    </source>
</evidence>
<dbReference type="SUPFAM" id="SSF53474">
    <property type="entry name" value="alpha/beta-Hydrolases"/>
    <property type="match status" value="1"/>
</dbReference>
<name>V6KUI7_STRRC</name>
<comment type="caution">
    <text evidence="2">The sequence shown here is derived from an EMBL/GenBank/DDBJ whole genome shotgun (WGS) entry which is preliminary data.</text>
</comment>
<dbReference type="Proteomes" id="UP000017984">
    <property type="component" value="Chromosome"/>
</dbReference>
<dbReference type="RefSeq" id="WP_023544915.1">
    <property type="nucleotide sequence ID" value="NZ_CM002285.1"/>
</dbReference>
<dbReference type="InterPro" id="IPR000073">
    <property type="entry name" value="AB_hydrolase_1"/>
</dbReference>
<dbReference type="HOGENOM" id="CLU_020336_12_3_11"/>
<keyword evidence="3" id="KW-1185">Reference proteome</keyword>
<evidence type="ECO:0000313" key="2">
    <source>
        <dbReference type="EMBL" id="EST35797.1"/>
    </source>
</evidence>
<feature type="domain" description="AB hydrolase-1" evidence="1">
    <location>
        <begin position="35"/>
        <end position="262"/>
    </location>
</feature>
<dbReference type="AlphaFoldDB" id="V6KUI7"/>
<dbReference type="GO" id="GO:0003824">
    <property type="term" value="F:catalytic activity"/>
    <property type="evidence" value="ECO:0007669"/>
    <property type="project" value="UniProtKB-ARBA"/>
</dbReference>
<accession>V6KUI7</accession>
<dbReference type="OrthoDB" id="9785847at2"/>
<evidence type="ECO:0000313" key="3">
    <source>
        <dbReference type="Proteomes" id="UP000017984"/>
    </source>
</evidence>
<dbReference type="PANTHER" id="PTHR43433:SF3">
    <property type="entry name" value="NON-HEME CHLOROPEROXIDASE"/>
    <property type="match status" value="1"/>
</dbReference>
<dbReference type="STRING" id="1352936.M878_04540"/>
<proteinExistence type="predicted"/>